<keyword evidence="5" id="KW-1185">Reference proteome</keyword>
<organism evidence="4 5">
    <name type="scientific">Sebaldella termitidis (strain ATCC 33386 / NCTC 11300)</name>
    <dbReference type="NCBI Taxonomy" id="526218"/>
    <lineage>
        <taxon>Bacteria</taxon>
        <taxon>Fusobacteriati</taxon>
        <taxon>Fusobacteriota</taxon>
        <taxon>Fusobacteriia</taxon>
        <taxon>Fusobacteriales</taxon>
        <taxon>Leptotrichiaceae</taxon>
        <taxon>Sebaldella</taxon>
    </lineage>
</organism>
<evidence type="ECO:0000256" key="2">
    <source>
        <dbReference type="PROSITE-ProRule" id="PRU00335"/>
    </source>
</evidence>
<sequence length="180" mass="21450">MGSKVEQKIQSKGLIVQSLVYLMRKKSFHEIKITEICKKAGVSRLSYYRNFESKEDIVLYYFNNNFEKIIGKITMMESISYRELIEMLFLHFMENLEENKLFFRDKLIYLISISTDEYMKKFLKVVFKDNDHDDFILKFLQGGIMNIMIGLMTGDENHSVEDIAVRIDFIYKMLSERTEI</sequence>
<dbReference type="Pfam" id="PF00440">
    <property type="entry name" value="TetR_N"/>
    <property type="match status" value="1"/>
</dbReference>
<reference evidence="4 5" key="2">
    <citation type="journal article" date="2010" name="Stand. Genomic Sci.">
        <title>Complete genome sequence of Sebaldella termitidis type strain (NCTC 11300).</title>
        <authorList>
            <person name="Harmon-Smith M."/>
            <person name="Celia L."/>
            <person name="Chertkov O."/>
            <person name="Lapidus A."/>
            <person name="Copeland A."/>
            <person name="Glavina Del Rio T."/>
            <person name="Nolan M."/>
            <person name="Lucas S."/>
            <person name="Tice H."/>
            <person name="Cheng J.F."/>
            <person name="Han C."/>
            <person name="Detter J.C."/>
            <person name="Bruce D."/>
            <person name="Goodwin L."/>
            <person name="Pitluck S."/>
            <person name="Pati A."/>
            <person name="Liolios K."/>
            <person name="Ivanova N."/>
            <person name="Mavromatis K."/>
            <person name="Mikhailova N."/>
            <person name="Chen A."/>
            <person name="Palaniappan K."/>
            <person name="Land M."/>
            <person name="Hauser L."/>
            <person name="Chang Y.J."/>
            <person name="Jeffries C.D."/>
            <person name="Brettin T."/>
            <person name="Goker M."/>
            <person name="Beck B."/>
            <person name="Bristow J."/>
            <person name="Eisen J.A."/>
            <person name="Markowitz V."/>
            <person name="Hugenholtz P."/>
            <person name="Kyrpides N.C."/>
            <person name="Klenk H.P."/>
            <person name="Chen F."/>
        </authorList>
    </citation>
    <scope>NUCLEOTIDE SEQUENCE [LARGE SCALE GENOMIC DNA]</scope>
    <source>
        <strain evidence="5">ATCC 33386 / NCTC 11300</strain>
    </source>
</reference>
<dbReference type="PROSITE" id="PS50977">
    <property type="entry name" value="HTH_TETR_2"/>
    <property type="match status" value="1"/>
</dbReference>
<feature type="domain" description="HTH tetR-type" evidence="3">
    <location>
        <begin position="9"/>
        <end position="69"/>
    </location>
</feature>
<name>D1AQ87_SEBTE</name>
<dbReference type="GO" id="GO:0003677">
    <property type="term" value="F:DNA binding"/>
    <property type="evidence" value="ECO:0007669"/>
    <property type="project" value="UniProtKB-UniRule"/>
</dbReference>
<evidence type="ECO:0000259" key="3">
    <source>
        <dbReference type="PROSITE" id="PS50977"/>
    </source>
</evidence>
<dbReference type="AlphaFoldDB" id="D1AQ87"/>
<dbReference type="SUPFAM" id="SSF46689">
    <property type="entry name" value="Homeodomain-like"/>
    <property type="match status" value="1"/>
</dbReference>
<dbReference type="InterPro" id="IPR009057">
    <property type="entry name" value="Homeodomain-like_sf"/>
</dbReference>
<dbReference type="Gene3D" id="1.10.357.10">
    <property type="entry name" value="Tetracycline Repressor, domain 2"/>
    <property type="match status" value="1"/>
</dbReference>
<dbReference type="HOGENOM" id="CLU_087539_6_0_0"/>
<evidence type="ECO:0000313" key="5">
    <source>
        <dbReference type="Proteomes" id="UP000000845"/>
    </source>
</evidence>
<dbReference type="Proteomes" id="UP000000845">
    <property type="component" value="Chromosome"/>
</dbReference>
<gene>
    <name evidence="4" type="ordered locus">Sterm_3307</name>
</gene>
<evidence type="ECO:0000256" key="1">
    <source>
        <dbReference type="ARBA" id="ARBA00023125"/>
    </source>
</evidence>
<dbReference type="PANTHER" id="PTHR43479">
    <property type="entry name" value="ACREF/ENVCD OPERON REPRESSOR-RELATED"/>
    <property type="match status" value="1"/>
</dbReference>
<dbReference type="PANTHER" id="PTHR43479:SF11">
    <property type="entry name" value="ACREF_ENVCD OPERON REPRESSOR-RELATED"/>
    <property type="match status" value="1"/>
</dbReference>
<dbReference type="eggNOG" id="COG1309">
    <property type="taxonomic scope" value="Bacteria"/>
</dbReference>
<dbReference type="RefSeq" id="WP_012862729.1">
    <property type="nucleotide sequence ID" value="NC_013517.1"/>
</dbReference>
<dbReference type="InterPro" id="IPR050624">
    <property type="entry name" value="HTH-type_Tx_Regulator"/>
</dbReference>
<accession>D1AQ87</accession>
<feature type="DNA-binding region" description="H-T-H motif" evidence="2">
    <location>
        <begin position="32"/>
        <end position="51"/>
    </location>
</feature>
<dbReference type="InterPro" id="IPR001647">
    <property type="entry name" value="HTH_TetR"/>
</dbReference>
<dbReference type="EMBL" id="CP001739">
    <property type="protein sequence ID" value="ACZ10147.1"/>
    <property type="molecule type" value="Genomic_DNA"/>
</dbReference>
<proteinExistence type="predicted"/>
<protein>
    <submittedName>
        <fullName evidence="4">Transcriptional regulator, TetR family</fullName>
    </submittedName>
</protein>
<reference evidence="5" key="1">
    <citation type="submission" date="2009-09" db="EMBL/GenBank/DDBJ databases">
        <title>The complete chromosome of Sebaldella termitidis ATCC 33386.</title>
        <authorList>
            <consortium name="US DOE Joint Genome Institute (JGI-PGF)"/>
            <person name="Lucas S."/>
            <person name="Copeland A."/>
            <person name="Lapidus A."/>
            <person name="Glavina del Rio T."/>
            <person name="Dalin E."/>
            <person name="Tice H."/>
            <person name="Bruce D."/>
            <person name="Goodwin L."/>
            <person name="Pitluck S."/>
            <person name="Kyrpides N."/>
            <person name="Mavromatis K."/>
            <person name="Ivanova N."/>
            <person name="Mikhailova N."/>
            <person name="Sims D."/>
            <person name="Meincke L."/>
            <person name="Brettin T."/>
            <person name="Detter J.C."/>
            <person name="Han C."/>
            <person name="Larimer F."/>
            <person name="Land M."/>
            <person name="Hauser L."/>
            <person name="Markowitz V."/>
            <person name="Cheng J.F."/>
            <person name="Hugenholtz P."/>
            <person name="Woyke T."/>
            <person name="Wu D."/>
            <person name="Eisen J.A."/>
        </authorList>
    </citation>
    <scope>NUCLEOTIDE SEQUENCE [LARGE SCALE GENOMIC DNA]</scope>
    <source>
        <strain evidence="5">ATCC 33386 / NCTC 11300</strain>
    </source>
</reference>
<evidence type="ECO:0000313" key="4">
    <source>
        <dbReference type="EMBL" id="ACZ10147.1"/>
    </source>
</evidence>
<keyword evidence="1 2" id="KW-0238">DNA-binding</keyword>
<dbReference type="KEGG" id="str:Sterm_3307"/>